<evidence type="ECO:0000313" key="2">
    <source>
        <dbReference type="Proteomes" id="UP000249819"/>
    </source>
</evidence>
<sequence>MNGNHRYTIGTIYKIDATAEGLPAADFNYMVKGKRYSSFFSITKGISVKAGDKYWVIFYPDNPKNSDILLDDPVLTYNIDLPEDGYAAHP</sequence>
<keyword evidence="2" id="KW-1185">Reference proteome</keyword>
<dbReference type="OrthoDB" id="5379939at2"/>
<dbReference type="RefSeq" id="WP_111594780.1">
    <property type="nucleotide sequence ID" value="NZ_QLMA01000009.1"/>
</dbReference>
<reference evidence="1 2" key="1">
    <citation type="submission" date="2018-06" db="EMBL/GenBank/DDBJ databases">
        <title>Genomic Encyclopedia of Archaeal and Bacterial Type Strains, Phase II (KMG-II): from individual species to whole genera.</title>
        <authorList>
            <person name="Goeker M."/>
        </authorList>
    </citation>
    <scope>NUCLEOTIDE SEQUENCE [LARGE SCALE GENOMIC DNA]</scope>
    <source>
        <strain evidence="1 2">DSM 29821</strain>
    </source>
</reference>
<dbReference type="EMBL" id="QLMA01000009">
    <property type="protein sequence ID" value="RAJ75628.1"/>
    <property type="molecule type" value="Genomic_DNA"/>
</dbReference>
<organism evidence="1 2">
    <name type="scientific">Chitinophaga dinghuensis</name>
    <dbReference type="NCBI Taxonomy" id="1539050"/>
    <lineage>
        <taxon>Bacteria</taxon>
        <taxon>Pseudomonadati</taxon>
        <taxon>Bacteroidota</taxon>
        <taxon>Chitinophagia</taxon>
        <taxon>Chitinophagales</taxon>
        <taxon>Chitinophagaceae</taxon>
        <taxon>Chitinophaga</taxon>
    </lineage>
</organism>
<gene>
    <name evidence="1" type="ORF">CLV59_109242</name>
</gene>
<dbReference type="AlphaFoldDB" id="A0A327VPZ6"/>
<proteinExistence type="predicted"/>
<comment type="caution">
    <text evidence="1">The sequence shown here is derived from an EMBL/GenBank/DDBJ whole genome shotgun (WGS) entry which is preliminary data.</text>
</comment>
<evidence type="ECO:0000313" key="1">
    <source>
        <dbReference type="EMBL" id="RAJ75628.1"/>
    </source>
</evidence>
<protein>
    <submittedName>
        <fullName evidence="1">Uncharacterized protein</fullName>
    </submittedName>
</protein>
<name>A0A327VPZ6_9BACT</name>
<accession>A0A327VPZ6</accession>
<dbReference type="Proteomes" id="UP000249819">
    <property type="component" value="Unassembled WGS sequence"/>
</dbReference>